<keyword evidence="3" id="KW-0067">ATP-binding</keyword>
<dbReference type="SUPFAM" id="SSF52374">
    <property type="entry name" value="Nucleotidylyl transferase"/>
    <property type="match status" value="1"/>
</dbReference>
<dbReference type="PANTHER" id="PTHR37825">
    <property type="entry name" value="TRNA(MET) CYTIDINE ACETATE LIGASE"/>
    <property type="match status" value="1"/>
</dbReference>
<evidence type="ECO:0000313" key="5">
    <source>
        <dbReference type="Proteomes" id="UP001305702"/>
    </source>
</evidence>
<dbReference type="NCBIfam" id="NF010191">
    <property type="entry name" value="PRK13670.1"/>
    <property type="match status" value="1"/>
</dbReference>
<dbReference type="GO" id="GO:0000049">
    <property type="term" value="F:tRNA binding"/>
    <property type="evidence" value="ECO:0007669"/>
    <property type="project" value="UniProtKB-KW"/>
</dbReference>
<comment type="catalytic activity">
    <reaction evidence="3">
        <text>cytidine(34) in elongator tRNA(Met) + acetate + ATP = N(4)-acetylcytidine(34) in elongator tRNA(Met) + AMP + diphosphate</text>
        <dbReference type="Rhea" id="RHEA:58144"/>
        <dbReference type="Rhea" id="RHEA-COMP:10693"/>
        <dbReference type="Rhea" id="RHEA-COMP:10694"/>
        <dbReference type="ChEBI" id="CHEBI:30089"/>
        <dbReference type="ChEBI" id="CHEBI:30616"/>
        <dbReference type="ChEBI" id="CHEBI:33019"/>
        <dbReference type="ChEBI" id="CHEBI:74900"/>
        <dbReference type="ChEBI" id="CHEBI:82748"/>
        <dbReference type="ChEBI" id="CHEBI:456215"/>
    </reaction>
</comment>
<keyword evidence="3" id="KW-0963">Cytoplasm</keyword>
<feature type="binding site" evidence="3">
    <location>
        <position position="187"/>
    </location>
    <ligand>
        <name>ATP</name>
        <dbReference type="ChEBI" id="CHEBI:30616"/>
    </ligand>
</feature>
<dbReference type="AlphaFoldDB" id="A0AA96RHM5"/>
<evidence type="ECO:0000313" key="4">
    <source>
        <dbReference type="EMBL" id="WNQ13691.1"/>
    </source>
</evidence>
<feature type="binding site" evidence="3">
    <location>
        <begin position="7"/>
        <end position="20"/>
    </location>
    <ligand>
        <name>ATP</name>
        <dbReference type="ChEBI" id="CHEBI:30616"/>
    </ligand>
</feature>
<evidence type="ECO:0000256" key="3">
    <source>
        <dbReference type="HAMAP-Rule" id="MF_01539"/>
    </source>
</evidence>
<dbReference type="EMBL" id="CP130318">
    <property type="protein sequence ID" value="WNQ13691.1"/>
    <property type="molecule type" value="Genomic_DNA"/>
</dbReference>
<feature type="binding site" evidence="3">
    <location>
        <position position="162"/>
    </location>
    <ligand>
        <name>ATP</name>
        <dbReference type="ChEBI" id="CHEBI:30616"/>
    </ligand>
</feature>
<dbReference type="GO" id="GO:0016879">
    <property type="term" value="F:ligase activity, forming carbon-nitrogen bonds"/>
    <property type="evidence" value="ECO:0007669"/>
    <property type="project" value="UniProtKB-UniRule"/>
</dbReference>
<gene>
    <name evidence="3" type="primary">tmcAL</name>
    <name evidence="4" type="ORF">MJA45_11940</name>
</gene>
<evidence type="ECO:0000256" key="2">
    <source>
        <dbReference type="ARBA" id="ARBA00022694"/>
    </source>
</evidence>
<dbReference type="InterPro" id="IPR008513">
    <property type="entry name" value="tRNA(Met)_cyd_acetate_ligase"/>
</dbReference>
<comment type="similarity">
    <text evidence="3">Belongs to the TmcAL family.</text>
</comment>
<reference evidence="4 5" key="1">
    <citation type="submission" date="2022-02" db="EMBL/GenBank/DDBJ databases">
        <title>Paenibacillus sp. MBLB1776 Whole Genome Shotgun Sequencing.</title>
        <authorList>
            <person name="Hwang C.Y."/>
            <person name="Cho E.-S."/>
            <person name="Seo M.-J."/>
        </authorList>
    </citation>
    <scope>NUCLEOTIDE SEQUENCE [LARGE SCALE GENOMIC DNA]</scope>
    <source>
        <strain evidence="4 5">MBLB1776</strain>
    </source>
</reference>
<dbReference type="Gene3D" id="3.40.50.620">
    <property type="entry name" value="HUPs"/>
    <property type="match status" value="1"/>
</dbReference>
<keyword evidence="5" id="KW-1185">Reference proteome</keyword>
<dbReference type="Proteomes" id="UP001305702">
    <property type="component" value="Chromosome"/>
</dbReference>
<dbReference type="InterPro" id="IPR014729">
    <property type="entry name" value="Rossmann-like_a/b/a_fold"/>
</dbReference>
<keyword evidence="1 3" id="KW-0436">Ligase</keyword>
<name>A0AA96RHM5_9BACL</name>
<comment type="function">
    <text evidence="3">Catalyzes the formation of N(4)-acetylcytidine (ac(4)C) at the wobble position of elongator tRNA(Met), using acetate and ATP as substrates. First activates an acetate ion to form acetyladenylate (Ac-AMP) and then transfers the acetyl group to tRNA to form ac(4)C34.</text>
</comment>
<organism evidence="4 5">
    <name type="scientific">Paenibacillus aurantius</name>
    <dbReference type="NCBI Taxonomy" id="2918900"/>
    <lineage>
        <taxon>Bacteria</taxon>
        <taxon>Bacillati</taxon>
        <taxon>Bacillota</taxon>
        <taxon>Bacilli</taxon>
        <taxon>Bacillales</taxon>
        <taxon>Paenibacillaceae</taxon>
        <taxon>Paenibacillus</taxon>
    </lineage>
</organism>
<comment type="subcellular location">
    <subcellularLocation>
        <location evidence="3">Cytoplasm</location>
    </subcellularLocation>
</comment>
<protein>
    <recommendedName>
        <fullName evidence="3">tRNA(Met) cytidine acetate ligase</fullName>
        <ecNumber evidence="3">6.3.4.-</ecNumber>
    </recommendedName>
</protein>
<keyword evidence="3" id="KW-0694">RNA-binding</keyword>
<keyword evidence="3" id="KW-0820">tRNA-binding</keyword>
<dbReference type="RefSeq" id="WP_315607473.1">
    <property type="nucleotide sequence ID" value="NZ_CP130318.1"/>
</dbReference>
<accession>A0AA96RHM5</accession>
<dbReference type="EC" id="6.3.4.-" evidence="3"/>
<comment type="caution">
    <text evidence="3">Lacks conserved residue(s) required for the propagation of feature annotation.</text>
</comment>
<sequence length="408" mass="45709">MKTVGIIVEYNPLHYGHVYHFEQAKSASGADAVIAVMSGHFLQRGEPALVNKWARAEMALRMGVDVVIELPAAFASQPAEWFAYGAVSALDASGVTDSLCFGSESGEIGWLERLAEVMHREPEGFGELLRQELSRGAAYPAAYSSAVSTLTGQPAEGLAQPNNTLGLHYLIALKRLKSSIRPLTITRRKAGYHQQEVTDSRIASATAIRKLLFEEKDLRAAARLLPDYTYAILEREWAAGRAPMSWERFAGPLFHTLLSRTAADLASISEMTEGLEHRIKRVLPLLDYSRPDQVGQLLAALKTKRYTQTKLQRTLLRILLHHSKYDLNREALALGVPYLRILGFTTRGRELLKRMKRVARVPIISKVTEESADFLQQDIRATSVYSLGYPTRNARDLFRDYYEPPLRL</sequence>
<dbReference type="Pfam" id="PF05636">
    <property type="entry name" value="HIGH_NTase1"/>
    <property type="match status" value="1"/>
</dbReference>
<feature type="binding site" evidence="3">
    <location>
        <position position="102"/>
    </location>
    <ligand>
        <name>ATP</name>
        <dbReference type="ChEBI" id="CHEBI:30616"/>
    </ligand>
</feature>
<dbReference type="GO" id="GO:0006400">
    <property type="term" value="P:tRNA modification"/>
    <property type="evidence" value="ECO:0007669"/>
    <property type="project" value="UniProtKB-UniRule"/>
</dbReference>
<dbReference type="GO" id="GO:0005524">
    <property type="term" value="F:ATP binding"/>
    <property type="evidence" value="ECO:0007669"/>
    <property type="project" value="UniProtKB-KW"/>
</dbReference>
<dbReference type="HAMAP" id="MF_01539">
    <property type="entry name" value="TmcAL"/>
    <property type="match status" value="1"/>
</dbReference>
<dbReference type="KEGG" id="paun:MJA45_11940"/>
<proteinExistence type="inferred from homology"/>
<dbReference type="GO" id="GO:0005737">
    <property type="term" value="C:cytoplasm"/>
    <property type="evidence" value="ECO:0007669"/>
    <property type="project" value="UniProtKB-SubCell"/>
</dbReference>
<keyword evidence="2 3" id="KW-0819">tRNA processing</keyword>
<dbReference type="PANTHER" id="PTHR37825:SF1">
    <property type="entry name" value="TRNA(MET) CYTIDINE ACETATE LIGASE"/>
    <property type="match status" value="1"/>
</dbReference>
<evidence type="ECO:0000256" key="1">
    <source>
        <dbReference type="ARBA" id="ARBA00022598"/>
    </source>
</evidence>
<keyword evidence="3" id="KW-0547">Nucleotide-binding</keyword>